<keyword evidence="2 5" id="KW-0812">Transmembrane</keyword>
<dbReference type="PANTHER" id="PTHR22550">
    <property type="entry name" value="SPORE GERMINATION PROTEIN"/>
    <property type="match status" value="1"/>
</dbReference>
<reference evidence="7" key="1">
    <citation type="submission" date="2018-05" db="EMBL/GenBank/DDBJ databases">
        <authorList>
            <person name="Lanie J.A."/>
            <person name="Ng W.-L."/>
            <person name="Kazmierczak K.M."/>
            <person name="Andrzejewski T.M."/>
            <person name="Davidsen T.M."/>
            <person name="Wayne K.J."/>
            <person name="Tettelin H."/>
            <person name="Glass J.I."/>
            <person name="Rusch D."/>
            <person name="Podicherti R."/>
            <person name="Tsui H.-C.T."/>
            <person name="Winkler M.E."/>
        </authorList>
    </citation>
    <scope>NUCLEOTIDE SEQUENCE</scope>
</reference>
<evidence type="ECO:0000313" key="7">
    <source>
        <dbReference type="EMBL" id="SUZ63643.1"/>
    </source>
</evidence>
<dbReference type="PANTHER" id="PTHR22550:SF5">
    <property type="entry name" value="LEUCINE ZIPPER PROTEIN 4"/>
    <property type="match status" value="1"/>
</dbReference>
<keyword evidence="3 5" id="KW-1133">Transmembrane helix</keyword>
<protein>
    <recommendedName>
        <fullName evidence="6">VWFA domain-containing protein</fullName>
    </recommendedName>
</protein>
<evidence type="ECO:0000256" key="4">
    <source>
        <dbReference type="ARBA" id="ARBA00023136"/>
    </source>
</evidence>
<evidence type="ECO:0000256" key="2">
    <source>
        <dbReference type="ARBA" id="ARBA00022692"/>
    </source>
</evidence>
<dbReference type="SUPFAM" id="SSF53300">
    <property type="entry name" value="vWA-like"/>
    <property type="match status" value="1"/>
</dbReference>
<dbReference type="Gene3D" id="3.40.50.410">
    <property type="entry name" value="von Willebrand factor, type A domain"/>
    <property type="match status" value="1"/>
</dbReference>
<dbReference type="EMBL" id="UINC01000921">
    <property type="protein sequence ID" value="SUZ63643.1"/>
    <property type="molecule type" value="Genomic_DNA"/>
</dbReference>
<evidence type="ECO:0000259" key="6">
    <source>
        <dbReference type="PROSITE" id="PS50234"/>
    </source>
</evidence>
<dbReference type="InterPro" id="IPR050768">
    <property type="entry name" value="UPF0353/GerABKA_families"/>
</dbReference>
<dbReference type="SMART" id="SM00327">
    <property type="entry name" value="VWA"/>
    <property type="match status" value="1"/>
</dbReference>
<keyword evidence="1" id="KW-1003">Cell membrane</keyword>
<evidence type="ECO:0000256" key="3">
    <source>
        <dbReference type="ARBA" id="ARBA00022989"/>
    </source>
</evidence>
<name>A0A381PDU1_9ZZZZ</name>
<dbReference type="Pfam" id="PF13519">
    <property type="entry name" value="VWA_2"/>
    <property type="match status" value="1"/>
</dbReference>
<feature type="transmembrane region" description="Helical" evidence="5">
    <location>
        <begin position="6"/>
        <end position="22"/>
    </location>
</feature>
<sequence length="343" mass="38345">MIDFRYPFVFLAYGLLLGLMIYKRLKSAAKVAESSRWGDEKVRKRLFSRVDFKWLKRKSLFQWWGVALLIFAATGPQIGTSLQEVERRGVDILVALDVSSSMEAEDVKPSRLEKAKFEIGRLISQLQGDRIGLVVFAGSSHLYLPLTGDYGAAQLFVNAVDSEMIRTQGTAMSDALKTALGAFPEEDQKHRVLIIMSDGEDHEGAAIDVARELEAQGVVIHSVGVGTAAGSLIPIFDDQGRRTDYKKDRSGKLVTSILNDAMLREIATAGGGISVRFDGRSGSMDDVMNVVQAMEKKTLKTHEYSQFEDRYELFLACAFFLFAADFFMPTRRKGEEEWRGRFV</sequence>
<gene>
    <name evidence="7" type="ORF">METZ01_LOCUS16497</name>
</gene>
<accession>A0A381PDU1</accession>
<proteinExistence type="predicted"/>
<evidence type="ECO:0000256" key="5">
    <source>
        <dbReference type="SAM" id="Phobius"/>
    </source>
</evidence>
<evidence type="ECO:0000256" key="1">
    <source>
        <dbReference type="ARBA" id="ARBA00022475"/>
    </source>
</evidence>
<feature type="domain" description="VWFA" evidence="6">
    <location>
        <begin position="91"/>
        <end position="266"/>
    </location>
</feature>
<feature type="transmembrane region" description="Helical" evidence="5">
    <location>
        <begin position="60"/>
        <end position="78"/>
    </location>
</feature>
<dbReference type="AlphaFoldDB" id="A0A381PDU1"/>
<dbReference type="InterPro" id="IPR036465">
    <property type="entry name" value="vWFA_dom_sf"/>
</dbReference>
<organism evidence="7">
    <name type="scientific">marine metagenome</name>
    <dbReference type="NCBI Taxonomy" id="408172"/>
    <lineage>
        <taxon>unclassified sequences</taxon>
        <taxon>metagenomes</taxon>
        <taxon>ecological metagenomes</taxon>
    </lineage>
</organism>
<dbReference type="InterPro" id="IPR002035">
    <property type="entry name" value="VWF_A"/>
</dbReference>
<keyword evidence="4 5" id="KW-0472">Membrane</keyword>
<dbReference type="PROSITE" id="PS50234">
    <property type="entry name" value="VWFA"/>
    <property type="match status" value="1"/>
</dbReference>